<dbReference type="InterPro" id="IPR029154">
    <property type="entry name" value="HIBADH-like_NADP-bd"/>
</dbReference>
<comment type="similarity">
    <text evidence="2">Belongs to the HIBADH-related family. 3-hydroxyisobutyrate dehydrogenase subfamily.</text>
</comment>
<dbReference type="NCBIfam" id="TIGR01692">
    <property type="entry name" value="HIBADH"/>
    <property type="match status" value="1"/>
</dbReference>
<dbReference type="Gene3D" id="3.40.50.720">
    <property type="entry name" value="NAD(P)-binding Rossmann-like Domain"/>
    <property type="match status" value="1"/>
</dbReference>
<organism evidence="12">
    <name type="scientific">Neobodo designis</name>
    <name type="common">Flagellated protozoan</name>
    <name type="synonym">Bodo designis</name>
    <dbReference type="NCBI Taxonomy" id="312471"/>
    <lineage>
        <taxon>Eukaryota</taxon>
        <taxon>Discoba</taxon>
        <taxon>Euglenozoa</taxon>
        <taxon>Kinetoplastea</taxon>
        <taxon>Metakinetoplastina</taxon>
        <taxon>Neobodonida</taxon>
        <taxon>Neobodo</taxon>
    </lineage>
</organism>
<dbReference type="PANTHER" id="PTHR22981:SF7">
    <property type="entry name" value="3-HYDROXYISOBUTYRATE DEHYDROGENASE, MITOCHONDRIAL"/>
    <property type="match status" value="1"/>
</dbReference>
<feature type="domain" description="3-hydroxyisobutyrate dehydrogenase-like NAD-binding" evidence="11">
    <location>
        <begin position="176"/>
        <end position="302"/>
    </location>
</feature>
<feature type="active site" evidence="8">
    <location>
        <position position="182"/>
    </location>
</feature>
<dbReference type="InterPro" id="IPR008927">
    <property type="entry name" value="6-PGluconate_DH-like_C_sf"/>
</dbReference>
<gene>
    <name evidence="12" type="ORF">NDES1114_LOCUS22667</name>
</gene>
<dbReference type="UniPathway" id="UPA00362"/>
<dbReference type="Pfam" id="PF03446">
    <property type="entry name" value="NAD_binding_2"/>
    <property type="match status" value="1"/>
</dbReference>
<dbReference type="PANTHER" id="PTHR22981">
    <property type="entry name" value="3-HYDROXYISOBUTYRATE DEHYDROGENASE-RELATED"/>
    <property type="match status" value="1"/>
</dbReference>
<dbReference type="PIRSF" id="PIRSF000103">
    <property type="entry name" value="HIBADH"/>
    <property type="match status" value="1"/>
</dbReference>
<evidence type="ECO:0000313" key="12">
    <source>
        <dbReference type="EMBL" id="CAD9131346.1"/>
    </source>
</evidence>
<evidence type="ECO:0000256" key="7">
    <source>
        <dbReference type="ARBA" id="ARBA00049197"/>
    </source>
</evidence>
<comment type="pathway">
    <text evidence="1 9">Amino-acid degradation; L-valine degradation.</text>
</comment>
<keyword evidence="4 9" id="KW-0101">Branched-chain amino acid catabolism</keyword>
<comment type="catalytic activity">
    <reaction evidence="7 9">
        <text>3-hydroxy-2-methylpropanoate + NAD(+) = 2-methyl-3-oxopropanoate + NADH + H(+)</text>
        <dbReference type="Rhea" id="RHEA:17681"/>
        <dbReference type="ChEBI" id="CHEBI:11805"/>
        <dbReference type="ChEBI" id="CHEBI:15378"/>
        <dbReference type="ChEBI" id="CHEBI:57540"/>
        <dbReference type="ChEBI" id="CHEBI:57700"/>
        <dbReference type="ChEBI" id="CHEBI:57945"/>
        <dbReference type="EC" id="1.1.1.31"/>
    </reaction>
</comment>
<dbReference type="EC" id="1.1.1.31" evidence="3 9"/>
<dbReference type="Pfam" id="PF14833">
    <property type="entry name" value="NAD_binding_11"/>
    <property type="match status" value="1"/>
</dbReference>
<dbReference type="InterPro" id="IPR002204">
    <property type="entry name" value="3-OH-isobutyrate_DH-rel_CS"/>
</dbReference>
<protein>
    <recommendedName>
        <fullName evidence="3 9">3-hydroxyisobutyrate dehydrogenase</fullName>
        <shortName evidence="9">HIBADH</shortName>
        <ecNumber evidence="3 9">1.1.1.31</ecNumber>
    </recommendedName>
</protein>
<feature type="domain" description="6-phosphogluconate dehydrogenase NADP-binding" evidence="10">
    <location>
        <begin position="12"/>
        <end position="173"/>
    </location>
</feature>
<evidence type="ECO:0000256" key="3">
    <source>
        <dbReference type="ARBA" id="ARBA00012991"/>
    </source>
</evidence>
<dbReference type="InterPro" id="IPR015815">
    <property type="entry name" value="HIBADH-related"/>
</dbReference>
<dbReference type="SUPFAM" id="SSF48179">
    <property type="entry name" value="6-phosphogluconate dehydrogenase C-terminal domain-like"/>
    <property type="match status" value="1"/>
</dbReference>
<dbReference type="InterPro" id="IPR006115">
    <property type="entry name" value="6PGDH_NADP-bd"/>
</dbReference>
<evidence type="ECO:0000256" key="9">
    <source>
        <dbReference type="RuleBase" id="RU910714"/>
    </source>
</evidence>
<dbReference type="GO" id="GO:0051287">
    <property type="term" value="F:NAD binding"/>
    <property type="evidence" value="ECO:0007669"/>
    <property type="project" value="InterPro"/>
</dbReference>
<dbReference type="GO" id="GO:0006574">
    <property type="term" value="P:L-valine catabolic process"/>
    <property type="evidence" value="ECO:0007669"/>
    <property type="project" value="UniProtKB-UniPathway"/>
</dbReference>
<dbReference type="GO" id="GO:0005739">
    <property type="term" value="C:mitochondrion"/>
    <property type="evidence" value="ECO:0007669"/>
    <property type="project" value="TreeGrafter"/>
</dbReference>
<dbReference type="InterPro" id="IPR036291">
    <property type="entry name" value="NAD(P)-bd_dom_sf"/>
</dbReference>
<evidence type="ECO:0000259" key="11">
    <source>
        <dbReference type="Pfam" id="PF14833"/>
    </source>
</evidence>
<dbReference type="AlphaFoldDB" id="A0A7S1MGX4"/>
<dbReference type="GO" id="GO:0008442">
    <property type="term" value="F:3-hydroxyisobutyrate dehydrogenase activity"/>
    <property type="evidence" value="ECO:0007669"/>
    <property type="project" value="UniProtKB-EC"/>
</dbReference>
<evidence type="ECO:0000256" key="6">
    <source>
        <dbReference type="ARBA" id="ARBA00023027"/>
    </source>
</evidence>
<evidence type="ECO:0000256" key="5">
    <source>
        <dbReference type="ARBA" id="ARBA00023002"/>
    </source>
</evidence>
<dbReference type="InterPro" id="IPR011548">
    <property type="entry name" value="HIBADH"/>
</dbReference>
<dbReference type="Gene3D" id="1.10.1040.10">
    <property type="entry name" value="N-(1-d-carboxylethyl)-l-norvaline Dehydrogenase, domain 2"/>
    <property type="match status" value="1"/>
</dbReference>
<keyword evidence="5 9" id="KW-0560">Oxidoreductase</keyword>
<evidence type="ECO:0000256" key="8">
    <source>
        <dbReference type="PIRSR" id="PIRSR000103-1"/>
    </source>
</evidence>
<evidence type="ECO:0000259" key="10">
    <source>
        <dbReference type="Pfam" id="PF03446"/>
    </source>
</evidence>
<evidence type="ECO:0000256" key="1">
    <source>
        <dbReference type="ARBA" id="ARBA00005109"/>
    </source>
</evidence>
<sequence>MLRRTLLTNASYGFIGLGQMGGRMAPNLFKNADCDALYVYDTAAGSGDAVAKAAAGKAVHVCKDAAEVVANCKTVITMLPNGHVVRDVYGSFWDKVQPGTLFIDSSTVDPQTPKDLAAECAKRSARLVDAPVSGGVNAAAAGTLTFMVGGDDQTFNDAKKVLDAMGKNVVKCGDTGAGQVVKLCNNMILAQHMVAVSEAMLMGTRLGVDAGVLAGVVNTSTGRCWSSELYNPFPGVVANVPSSNNYAGGFGAALMLKDVKLAIDAADSVKLDVQGARNACAVYQKMVDSGMGGLDFSGVLKHIDQ</sequence>
<evidence type="ECO:0000256" key="2">
    <source>
        <dbReference type="ARBA" id="ARBA00006013"/>
    </source>
</evidence>
<evidence type="ECO:0000256" key="4">
    <source>
        <dbReference type="ARBA" id="ARBA00022456"/>
    </source>
</evidence>
<dbReference type="SUPFAM" id="SSF51735">
    <property type="entry name" value="NAD(P)-binding Rossmann-fold domains"/>
    <property type="match status" value="1"/>
</dbReference>
<dbReference type="EMBL" id="HBGF01033860">
    <property type="protein sequence ID" value="CAD9131346.1"/>
    <property type="molecule type" value="Transcribed_RNA"/>
</dbReference>
<dbReference type="InterPro" id="IPR013328">
    <property type="entry name" value="6PGD_dom2"/>
</dbReference>
<reference evidence="12" key="1">
    <citation type="submission" date="2021-01" db="EMBL/GenBank/DDBJ databases">
        <authorList>
            <person name="Corre E."/>
            <person name="Pelletier E."/>
            <person name="Niang G."/>
            <person name="Scheremetjew M."/>
            <person name="Finn R."/>
            <person name="Kale V."/>
            <person name="Holt S."/>
            <person name="Cochrane G."/>
            <person name="Meng A."/>
            <person name="Brown T."/>
            <person name="Cohen L."/>
        </authorList>
    </citation>
    <scope>NUCLEOTIDE SEQUENCE</scope>
    <source>
        <strain evidence="12">CCAP 1951/1</strain>
    </source>
</reference>
<name>A0A7S1MGX4_NEODS</name>
<dbReference type="FunFam" id="1.10.1040.10:FF:000006">
    <property type="entry name" value="3-hydroxyisobutyrate dehydrogenase"/>
    <property type="match status" value="1"/>
</dbReference>
<accession>A0A7S1MGX4</accession>
<dbReference type="PROSITE" id="PS00895">
    <property type="entry name" value="3_HYDROXYISOBUT_DH"/>
    <property type="match status" value="1"/>
</dbReference>
<keyword evidence="6 9" id="KW-0520">NAD</keyword>
<dbReference type="GO" id="GO:0050661">
    <property type="term" value="F:NADP binding"/>
    <property type="evidence" value="ECO:0007669"/>
    <property type="project" value="InterPro"/>
</dbReference>
<proteinExistence type="inferred from homology"/>